<gene>
    <name evidence="1" type="ORF">H0267_02585</name>
</gene>
<dbReference type="Proteomes" id="UP000614490">
    <property type="component" value="Unassembled WGS sequence"/>
</dbReference>
<dbReference type="InterPro" id="IPR009097">
    <property type="entry name" value="Cyclic_Pdiesterase"/>
</dbReference>
<evidence type="ECO:0000313" key="1">
    <source>
        <dbReference type="EMBL" id="MBH0229091.1"/>
    </source>
</evidence>
<dbReference type="EMBL" id="JADZSC010000001">
    <property type="protein sequence ID" value="MBH0229091.1"/>
    <property type="molecule type" value="Genomic_DNA"/>
</dbReference>
<sequence>MQYFIGIVPTQEYKGKVTEFRNSWKNNSISDVVEPHITLKAQGGLTADKKWLGKVKEVCLNTKPFDIKIDKTRFFGEDILYLSLSSKQLSILHYNIVSAVAPPKELIEKYFELDNFIPHMTLGKTTYGLSKQELRDMARLAEKEISPYPTINVDFVRIYQEIEPNKYVKFEDVPLGWNC</sequence>
<proteinExistence type="predicted"/>
<keyword evidence="2" id="KW-1185">Reference proteome</keyword>
<accession>A0A931HTU6</accession>
<protein>
    <submittedName>
        <fullName evidence="1">2'-5' RNA ligase family protein</fullName>
    </submittedName>
</protein>
<dbReference type="RefSeq" id="WP_197315722.1">
    <property type="nucleotide sequence ID" value="NZ_JADZSC010000001.1"/>
</dbReference>
<evidence type="ECO:0000313" key="2">
    <source>
        <dbReference type="Proteomes" id="UP000614490"/>
    </source>
</evidence>
<reference evidence="1 2" key="1">
    <citation type="journal article" date="2005" name="Int. J. Syst. Evol. Microbiol.">
        <title>Halobacillus yeomjeoni sp. nov., isolated from a marine solar saltern in Korea.</title>
        <authorList>
            <person name="Yoon J.H."/>
            <person name="Kang S.J."/>
            <person name="Lee C.H."/>
            <person name="Oh H.W."/>
            <person name="Oh T.K."/>
        </authorList>
    </citation>
    <scope>NUCLEOTIDE SEQUENCE [LARGE SCALE GENOMIC DNA]</scope>
    <source>
        <strain evidence="1 2">KCTC 3957</strain>
    </source>
</reference>
<dbReference type="Pfam" id="PF13563">
    <property type="entry name" value="2_5_RNA_ligase2"/>
    <property type="match status" value="1"/>
</dbReference>
<dbReference type="SUPFAM" id="SSF55144">
    <property type="entry name" value="LigT-like"/>
    <property type="match status" value="1"/>
</dbReference>
<keyword evidence="1" id="KW-0436">Ligase</keyword>
<dbReference type="GO" id="GO:0016874">
    <property type="term" value="F:ligase activity"/>
    <property type="evidence" value="ECO:0007669"/>
    <property type="project" value="UniProtKB-KW"/>
</dbReference>
<dbReference type="AlphaFoldDB" id="A0A931HTU6"/>
<name>A0A931HTU6_9BACI</name>
<comment type="caution">
    <text evidence="1">The sequence shown here is derived from an EMBL/GenBank/DDBJ whole genome shotgun (WGS) entry which is preliminary data.</text>
</comment>
<organism evidence="1 2">
    <name type="scientific">Halobacillus yeomjeoni</name>
    <dbReference type="NCBI Taxonomy" id="311194"/>
    <lineage>
        <taxon>Bacteria</taxon>
        <taxon>Bacillati</taxon>
        <taxon>Bacillota</taxon>
        <taxon>Bacilli</taxon>
        <taxon>Bacillales</taxon>
        <taxon>Bacillaceae</taxon>
        <taxon>Halobacillus</taxon>
    </lineage>
</organism>
<dbReference type="Gene3D" id="3.90.1140.10">
    <property type="entry name" value="Cyclic phosphodiesterase"/>
    <property type="match status" value="1"/>
</dbReference>